<evidence type="ECO:0000313" key="2">
    <source>
        <dbReference type="EMBL" id="AUT66712.1"/>
    </source>
</evidence>
<accession>A0A2I8F4X1</accession>
<dbReference type="PANTHER" id="PTHR42879">
    <property type="entry name" value="3-OXOACYL-(ACYL-CARRIER-PROTEIN) REDUCTASE"/>
    <property type="match status" value="1"/>
</dbReference>
<evidence type="ECO:0000313" key="3">
    <source>
        <dbReference type="Proteomes" id="UP000243502"/>
    </source>
</evidence>
<dbReference type="OrthoDB" id="196630at2"/>
<dbReference type="Gene3D" id="3.40.50.720">
    <property type="entry name" value="NAD(P)-binding Rossmann-like Domain"/>
    <property type="match status" value="1"/>
</dbReference>
<dbReference type="SUPFAM" id="SSF51735">
    <property type="entry name" value="NAD(P)-binding Rossmann-fold domains"/>
    <property type="match status" value="1"/>
</dbReference>
<dbReference type="PRINTS" id="PR00080">
    <property type="entry name" value="SDRFAMILY"/>
</dbReference>
<reference evidence="2 3" key="1">
    <citation type="submission" date="2018-01" db="EMBL/GenBank/DDBJ databases">
        <title>Species boundaries and ecological features among Paraburkholderia terrae DSMZ17804T, P. hospita DSMZ17164T and P. caribensis DSMZ13236T.</title>
        <authorList>
            <person name="Pratama A.A."/>
        </authorList>
    </citation>
    <scope>NUCLEOTIDE SEQUENCE [LARGE SCALE GENOMIC DNA]</scope>
    <source>
        <strain evidence="2 3">DSM 17804</strain>
    </source>
</reference>
<protein>
    <submittedName>
        <fullName evidence="2">SDR family NAD(P)-dependent oxidoreductase</fullName>
    </submittedName>
</protein>
<dbReference type="FunFam" id="3.40.50.720:FF:000084">
    <property type="entry name" value="Short-chain dehydrogenase reductase"/>
    <property type="match status" value="1"/>
</dbReference>
<name>A0A2I8F4X1_9BURK</name>
<dbReference type="InterPro" id="IPR002347">
    <property type="entry name" value="SDR_fam"/>
</dbReference>
<evidence type="ECO:0000256" key="1">
    <source>
        <dbReference type="ARBA" id="ARBA00006484"/>
    </source>
</evidence>
<sequence length="246" mass="26305">MAEKTHENRIAVVTGAAQGIGREVAVRLAARGAKVALVDLKKPVETASLIGDAAIAIEADISSEGGWKHTAELVERDLGEVDIVVNNAGIYPRIEIDELELDAWRRTFAVNLDAHYFSAKQFLPGMRRKKWGRFVNFSSNSIGIAITGLSHYMAAKMGVIGFVRGLANDVAADGITVNAILPALTNTPGTSGVPDEFKKSVWQQQAIKRFAEPADIAGPVLFLTSDDAAFVTGEALVVDGGQYKIS</sequence>
<dbReference type="EMBL" id="CP026114">
    <property type="protein sequence ID" value="AUT66712.1"/>
    <property type="molecule type" value="Genomic_DNA"/>
</dbReference>
<dbReference type="KEGG" id="pter:C2L65_44830"/>
<comment type="similarity">
    <text evidence="1">Belongs to the short-chain dehydrogenases/reductases (SDR) family.</text>
</comment>
<dbReference type="RefSeq" id="WP_042314901.1">
    <property type="nucleotide sequence ID" value="NZ_CP026114.1"/>
</dbReference>
<dbReference type="Proteomes" id="UP000243502">
    <property type="component" value="Chromosome 4"/>
</dbReference>
<dbReference type="Pfam" id="PF13561">
    <property type="entry name" value="adh_short_C2"/>
    <property type="match status" value="1"/>
</dbReference>
<dbReference type="CDD" id="cd05233">
    <property type="entry name" value="SDR_c"/>
    <property type="match status" value="1"/>
</dbReference>
<gene>
    <name evidence="2" type="ORF">C2L65_44830</name>
</gene>
<dbReference type="PRINTS" id="PR00081">
    <property type="entry name" value="GDHRDH"/>
</dbReference>
<dbReference type="AlphaFoldDB" id="A0A2I8F4X1"/>
<dbReference type="InterPro" id="IPR050259">
    <property type="entry name" value="SDR"/>
</dbReference>
<proteinExistence type="inferred from homology"/>
<organism evidence="2 3">
    <name type="scientific">Paraburkholderia terrae</name>
    <dbReference type="NCBI Taxonomy" id="311230"/>
    <lineage>
        <taxon>Bacteria</taxon>
        <taxon>Pseudomonadati</taxon>
        <taxon>Pseudomonadota</taxon>
        <taxon>Betaproteobacteria</taxon>
        <taxon>Burkholderiales</taxon>
        <taxon>Burkholderiaceae</taxon>
        <taxon>Paraburkholderia</taxon>
    </lineage>
</organism>
<dbReference type="PANTHER" id="PTHR42879:SF2">
    <property type="entry name" value="3-OXOACYL-[ACYL-CARRIER-PROTEIN] REDUCTASE FABG"/>
    <property type="match status" value="1"/>
</dbReference>
<dbReference type="InterPro" id="IPR036291">
    <property type="entry name" value="NAD(P)-bd_dom_sf"/>
</dbReference>